<dbReference type="AlphaFoldDB" id="A0A235F9N2"/>
<dbReference type="Proteomes" id="UP000215059">
    <property type="component" value="Unassembled WGS sequence"/>
</dbReference>
<accession>A0A235F9N2</accession>
<evidence type="ECO:0000313" key="2">
    <source>
        <dbReference type="Proteomes" id="UP000215059"/>
    </source>
</evidence>
<name>A0A235F9N2_9BACL</name>
<comment type="caution">
    <text evidence="1">The sequence shown here is derived from an EMBL/GenBank/DDBJ whole genome shotgun (WGS) entry which is preliminary data.</text>
</comment>
<dbReference type="RefSeq" id="WP_094253084.1">
    <property type="nucleotide sequence ID" value="NZ_JBHLXL010000001.1"/>
</dbReference>
<reference evidence="1 2" key="1">
    <citation type="submission" date="2017-07" db="EMBL/GenBank/DDBJ databases">
        <title>Fictibacillus sp. nov. GDSW-R2A3 Genome sequencing and assembly.</title>
        <authorList>
            <person name="Mayilraj S."/>
        </authorList>
    </citation>
    <scope>NUCLEOTIDE SEQUENCE [LARGE SCALE GENOMIC DNA]</scope>
    <source>
        <strain evidence="1 2">GDSW-R2A3</strain>
    </source>
</reference>
<dbReference type="EMBL" id="NOII01000003">
    <property type="protein sequence ID" value="OYD57733.1"/>
    <property type="molecule type" value="Genomic_DNA"/>
</dbReference>
<sequence>MNKHVRWIMITMLLVLAGVVPLFAAVGYYNYKIDPLWNFAHANEYNHYQNGFDERQQKTNKITHNPFNYEALLIGTSRVTYMNQNDFKQHKTFNYSVSAMAVKEYGSYIEYAKKRNGKDFEVIYLELYFTSFDKNIKLKANKPDYYFKTSNEFLYKYKTLFSYSTLKRARFNKKISMENAYSKPRYYNRENIGLTDLKETNIPGKMERFKRSFNKEKITGAYPYNEEYVNMLKKLKKQNPNTKFVVFTEPIVWDRFELMFSDPVYWGAYERWYKDMTSVFDEIRSFQGKNSVNTNHKNFIDLYHYQPEVGTWMAHRLDNKTKDVPEDFGTKVSEENVDVYLNSIKSDLN</sequence>
<dbReference type="OrthoDB" id="5349052at2"/>
<proteinExistence type="predicted"/>
<evidence type="ECO:0000313" key="1">
    <source>
        <dbReference type="EMBL" id="OYD57733.1"/>
    </source>
</evidence>
<gene>
    <name evidence="1" type="ORF">CGZ90_13820</name>
</gene>
<protein>
    <recommendedName>
        <fullName evidence="3">D-alanyl-lipoteichoic acid biosynthesis protein DltD</fullName>
    </recommendedName>
</protein>
<keyword evidence="2" id="KW-1185">Reference proteome</keyword>
<evidence type="ECO:0008006" key="3">
    <source>
        <dbReference type="Google" id="ProtNLM"/>
    </source>
</evidence>
<organism evidence="1 2">
    <name type="scientific">Fictibacillus aquaticus</name>
    <dbReference type="NCBI Taxonomy" id="2021314"/>
    <lineage>
        <taxon>Bacteria</taxon>
        <taxon>Bacillati</taxon>
        <taxon>Bacillota</taxon>
        <taxon>Bacilli</taxon>
        <taxon>Bacillales</taxon>
        <taxon>Fictibacillaceae</taxon>
        <taxon>Fictibacillus</taxon>
    </lineage>
</organism>